<protein>
    <submittedName>
        <fullName evidence="3">Uncharacterized protein</fullName>
    </submittedName>
</protein>
<dbReference type="PANTHER" id="PTHR12680">
    <property type="entry name" value="PUTATIVE HOMEODOMAIN TRANSCRIPTION FACTOR PHTF"/>
    <property type="match status" value="1"/>
</dbReference>
<dbReference type="PANTHER" id="PTHR12680:SF6">
    <property type="entry name" value="PROTEIN PHTF"/>
    <property type="match status" value="1"/>
</dbReference>
<keyword evidence="2" id="KW-0472">Membrane</keyword>
<keyword evidence="2" id="KW-0812">Transmembrane</keyword>
<feature type="transmembrane region" description="Helical" evidence="2">
    <location>
        <begin position="413"/>
        <end position="436"/>
    </location>
</feature>
<feature type="compositionally biased region" description="Basic and acidic residues" evidence="1">
    <location>
        <begin position="38"/>
        <end position="49"/>
    </location>
</feature>
<feature type="region of interest" description="Disordered" evidence="1">
    <location>
        <begin position="21"/>
        <end position="107"/>
    </location>
</feature>
<dbReference type="EMBL" id="JARKIK010000014">
    <property type="protein sequence ID" value="KAK8747527.1"/>
    <property type="molecule type" value="Genomic_DNA"/>
</dbReference>
<dbReference type="Proteomes" id="UP001445076">
    <property type="component" value="Unassembled WGS sequence"/>
</dbReference>
<feature type="region of interest" description="Disordered" evidence="1">
    <location>
        <begin position="205"/>
        <end position="233"/>
    </location>
</feature>
<evidence type="ECO:0000256" key="1">
    <source>
        <dbReference type="SAM" id="MobiDB-lite"/>
    </source>
</evidence>
<dbReference type="GO" id="GO:0005783">
    <property type="term" value="C:endoplasmic reticulum"/>
    <property type="evidence" value="ECO:0007669"/>
    <property type="project" value="InterPro"/>
</dbReference>
<name>A0AAW0XT32_CHEQU</name>
<gene>
    <name evidence="3" type="ORF">OTU49_016435</name>
</gene>
<feature type="region of interest" description="Disordered" evidence="1">
    <location>
        <begin position="148"/>
        <end position="167"/>
    </location>
</feature>
<feature type="compositionally biased region" description="Low complexity" evidence="1">
    <location>
        <begin position="91"/>
        <end position="102"/>
    </location>
</feature>
<accession>A0AAW0XT32</accession>
<evidence type="ECO:0000313" key="3">
    <source>
        <dbReference type="EMBL" id="KAK8747527.1"/>
    </source>
</evidence>
<dbReference type="InterPro" id="IPR039775">
    <property type="entry name" value="PHTF1/2"/>
</dbReference>
<evidence type="ECO:0000313" key="4">
    <source>
        <dbReference type="Proteomes" id="UP001445076"/>
    </source>
</evidence>
<organism evidence="3 4">
    <name type="scientific">Cherax quadricarinatus</name>
    <name type="common">Australian red claw crayfish</name>
    <dbReference type="NCBI Taxonomy" id="27406"/>
    <lineage>
        <taxon>Eukaryota</taxon>
        <taxon>Metazoa</taxon>
        <taxon>Ecdysozoa</taxon>
        <taxon>Arthropoda</taxon>
        <taxon>Crustacea</taxon>
        <taxon>Multicrustacea</taxon>
        <taxon>Malacostraca</taxon>
        <taxon>Eumalacostraca</taxon>
        <taxon>Eucarida</taxon>
        <taxon>Decapoda</taxon>
        <taxon>Pleocyemata</taxon>
        <taxon>Astacidea</taxon>
        <taxon>Parastacoidea</taxon>
        <taxon>Parastacidae</taxon>
        <taxon>Cherax</taxon>
    </lineage>
</organism>
<evidence type="ECO:0000256" key="2">
    <source>
        <dbReference type="SAM" id="Phobius"/>
    </source>
</evidence>
<dbReference type="AlphaFoldDB" id="A0AAW0XT32"/>
<reference evidence="3 4" key="1">
    <citation type="journal article" date="2024" name="BMC Genomics">
        <title>Genome assembly of redclaw crayfish (Cherax quadricarinatus) provides insights into its immune adaptation and hypoxia tolerance.</title>
        <authorList>
            <person name="Liu Z."/>
            <person name="Zheng J."/>
            <person name="Li H."/>
            <person name="Fang K."/>
            <person name="Wang S."/>
            <person name="He J."/>
            <person name="Zhou D."/>
            <person name="Weng S."/>
            <person name="Chi M."/>
            <person name="Gu Z."/>
            <person name="He J."/>
            <person name="Li F."/>
            <person name="Wang M."/>
        </authorList>
    </citation>
    <scope>NUCLEOTIDE SEQUENCE [LARGE SCALE GENOMIC DNA]</scope>
    <source>
        <strain evidence="3">ZL_2023a</strain>
    </source>
</reference>
<feature type="non-terminal residue" evidence="3">
    <location>
        <position position="1"/>
    </location>
</feature>
<proteinExistence type="predicted"/>
<sequence>KCVFCSCCKRDTSRLHTHFTKKHTNSVKNKSPFKTYRSHSEEPRSEETYPLRPRSASENNVSPHVASDGRPKIIIFQSFNGSGGKQEERSSSSATTSSSDRSPVMGNTEVNRAFLEKLEEKIRPDLNCASNSDSEEITMIVNSSELSDDCHHGEQNKSCHTTAHHEEDKEISSINTSGSRNSHAQECGVQALKSSIHHLKLPASRRLDIDGGSDGGEESGMGDLEMPTSDTDSWNLNQAIKRPRCPCMAEKHSEFEWTGITTNSDDLSYSSESEGGWDDNEESDQTFLSSEALDWNIQGSPAAIITSTSNMSVKVSCKIWEGVEAKKVDLSVLDISSAVISKVDSLQHTTHYLQFGLTMATVIALVPSIYRIDYSALGTVLDTVVTNGSLAWIQALQETTGKIFMGLLVVDGWISTVIFLSCVNRFVLAFGFFFLLSVAERTFKQRFLYAKHFCYLTSARRAR</sequence>
<comment type="caution">
    <text evidence="3">The sequence shown here is derived from an EMBL/GenBank/DDBJ whole genome shotgun (WGS) entry which is preliminary data.</text>
</comment>
<keyword evidence="4" id="KW-1185">Reference proteome</keyword>
<keyword evidence="2" id="KW-1133">Transmembrane helix</keyword>